<dbReference type="KEGG" id="psti:SOO65_15010"/>
<dbReference type="Gene3D" id="2.60.300.12">
    <property type="entry name" value="HesB-like domain"/>
    <property type="match status" value="1"/>
</dbReference>
<evidence type="ECO:0008006" key="3">
    <source>
        <dbReference type="Google" id="ProtNLM"/>
    </source>
</evidence>
<dbReference type="SUPFAM" id="SSF89360">
    <property type="entry name" value="HesB-like domain"/>
    <property type="match status" value="1"/>
</dbReference>
<dbReference type="AlphaFoldDB" id="A0AAX4HL61"/>
<evidence type="ECO:0000313" key="2">
    <source>
        <dbReference type="Proteomes" id="UP001324634"/>
    </source>
</evidence>
<dbReference type="EMBL" id="CP139487">
    <property type="protein sequence ID" value="WPU64004.1"/>
    <property type="molecule type" value="Genomic_DNA"/>
</dbReference>
<sequence>MEKTLTASDIKLFVTDSAVRQIQVMQENDYTLEGLSFRIKIGGKGCEGFTYDTGFSELHADDLVIKQDYPLINFELTVLIDPFTAFYTQEATLDYLLDTTNNEEGFILTNAADGQHRGKFFKDESRLPPWAKK</sequence>
<dbReference type="InterPro" id="IPR035903">
    <property type="entry name" value="HesB-like_dom_sf"/>
</dbReference>
<organism evidence="1 2">
    <name type="scientific">Peredibacter starrii</name>
    <dbReference type="NCBI Taxonomy" id="28202"/>
    <lineage>
        <taxon>Bacteria</taxon>
        <taxon>Pseudomonadati</taxon>
        <taxon>Bdellovibrionota</taxon>
        <taxon>Bacteriovoracia</taxon>
        <taxon>Bacteriovoracales</taxon>
        <taxon>Bacteriovoracaceae</taxon>
        <taxon>Peredibacter</taxon>
    </lineage>
</organism>
<gene>
    <name evidence="1" type="ORF">SOO65_15010</name>
</gene>
<accession>A0AAX4HL61</accession>
<name>A0AAX4HL61_9BACT</name>
<dbReference type="RefSeq" id="WP_321391863.1">
    <property type="nucleotide sequence ID" value="NZ_CP139487.1"/>
</dbReference>
<keyword evidence="2" id="KW-1185">Reference proteome</keyword>
<reference evidence="1 2" key="1">
    <citation type="submission" date="2023-11" db="EMBL/GenBank/DDBJ databases">
        <title>Peredibacter starrii A3.12.</title>
        <authorList>
            <person name="Mitchell R.J."/>
        </authorList>
    </citation>
    <scope>NUCLEOTIDE SEQUENCE [LARGE SCALE GENOMIC DNA]</scope>
    <source>
        <strain evidence="1 2">A3.12</strain>
    </source>
</reference>
<dbReference type="Proteomes" id="UP001324634">
    <property type="component" value="Chromosome"/>
</dbReference>
<proteinExistence type="predicted"/>
<protein>
    <recommendedName>
        <fullName evidence="3">FeS cluster biogenesis domain-containing protein</fullName>
    </recommendedName>
</protein>
<evidence type="ECO:0000313" key="1">
    <source>
        <dbReference type="EMBL" id="WPU64004.1"/>
    </source>
</evidence>